<organism evidence="7">
    <name type="scientific">freshwater metagenome</name>
    <dbReference type="NCBI Taxonomy" id="449393"/>
    <lineage>
        <taxon>unclassified sequences</taxon>
        <taxon>metagenomes</taxon>
        <taxon>ecological metagenomes</taxon>
    </lineage>
</organism>
<dbReference type="CDD" id="cd11033">
    <property type="entry name" value="CYP142-like"/>
    <property type="match status" value="1"/>
</dbReference>
<dbReference type="PRINTS" id="PR00359">
    <property type="entry name" value="BP450"/>
</dbReference>
<keyword evidence="4" id="KW-0560">Oxidoreductase</keyword>
<dbReference type="PANTHER" id="PTHR46696">
    <property type="entry name" value="P450, PUTATIVE (EUROFUNG)-RELATED"/>
    <property type="match status" value="1"/>
</dbReference>
<evidence type="ECO:0000256" key="3">
    <source>
        <dbReference type="ARBA" id="ARBA00022723"/>
    </source>
</evidence>
<dbReference type="Pfam" id="PF00067">
    <property type="entry name" value="p450"/>
    <property type="match status" value="1"/>
</dbReference>
<reference evidence="7" key="1">
    <citation type="submission" date="2020-05" db="EMBL/GenBank/DDBJ databases">
        <authorList>
            <person name="Chiriac C."/>
            <person name="Salcher M."/>
            <person name="Ghai R."/>
            <person name="Kavagutti S V."/>
        </authorList>
    </citation>
    <scope>NUCLEOTIDE SEQUENCE</scope>
</reference>
<dbReference type="InterPro" id="IPR002397">
    <property type="entry name" value="Cyt_P450_B"/>
</dbReference>
<sequence>MSISIEAEGPDNLNIVDPDTYASGFPHATFERLRRTDPVSWWEETDGGKGFWAVTRYDDLLSVSRNTAVFSNAQGITLEEMEPDDFEARRNMLEYDPPEHTRYRRLVSRPFSRREVMGYEAAIREIARQVVDDALPGSSTVHLDVTERIAKQLPMRMLGKLLGVPDEDGPWLVERGDALLGNFDPEMTDYPVDLVNTDEFRAMPFRSPAGLELYRYAEEQANLRRACPMHDVINSLLQPAVDGELLSDREFKNFFVLLVGAGNDTSRYTMAAGMKALSEHPDQMRDLQRAIGTNPALVESAVEEILRYSTVTMNFRRTALADTELNGRSIRAGDKVVIWFTSADHDHDAFPDPYRFDIRRTPNDHVAFGLRSPHLCLGAQLARMEIRLLLEELLPRVKDWAVDGPIERLRSNFIGGMKHLPMTIETR</sequence>
<dbReference type="SUPFAM" id="SSF48264">
    <property type="entry name" value="Cytochrome P450"/>
    <property type="match status" value="1"/>
</dbReference>
<dbReference type="Gene3D" id="1.10.630.10">
    <property type="entry name" value="Cytochrome P450"/>
    <property type="match status" value="1"/>
</dbReference>
<comment type="similarity">
    <text evidence="1">Belongs to the cytochrome P450 family.</text>
</comment>
<dbReference type="GO" id="GO:0020037">
    <property type="term" value="F:heme binding"/>
    <property type="evidence" value="ECO:0007669"/>
    <property type="project" value="InterPro"/>
</dbReference>
<keyword evidence="5" id="KW-0408">Iron</keyword>
<dbReference type="GO" id="GO:0008395">
    <property type="term" value="F:steroid hydroxylase activity"/>
    <property type="evidence" value="ECO:0007669"/>
    <property type="project" value="TreeGrafter"/>
</dbReference>
<keyword evidence="3" id="KW-0479">Metal-binding</keyword>
<name>A0A6J7A130_9ZZZZ</name>
<dbReference type="PANTHER" id="PTHR46696:SF4">
    <property type="entry name" value="BIOTIN BIOSYNTHESIS CYTOCHROME P450"/>
    <property type="match status" value="1"/>
</dbReference>
<proteinExistence type="inferred from homology"/>
<keyword evidence="2" id="KW-0349">Heme</keyword>
<dbReference type="GO" id="GO:0005506">
    <property type="term" value="F:iron ion binding"/>
    <property type="evidence" value="ECO:0007669"/>
    <property type="project" value="InterPro"/>
</dbReference>
<gene>
    <name evidence="7" type="ORF">UFOPK3001_02508</name>
</gene>
<dbReference type="InterPro" id="IPR001128">
    <property type="entry name" value="Cyt_P450"/>
</dbReference>
<accession>A0A6J7A130</accession>
<dbReference type="FunFam" id="1.10.630.10:FF:000018">
    <property type="entry name" value="Cytochrome P450 monooxygenase"/>
    <property type="match status" value="1"/>
</dbReference>
<dbReference type="GO" id="GO:0036199">
    <property type="term" value="F:cholest-4-en-3-one 26-monooxygenase activity"/>
    <property type="evidence" value="ECO:0007669"/>
    <property type="project" value="TreeGrafter"/>
</dbReference>
<dbReference type="GO" id="GO:0006707">
    <property type="term" value="P:cholesterol catabolic process"/>
    <property type="evidence" value="ECO:0007669"/>
    <property type="project" value="TreeGrafter"/>
</dbReference>
<protein>
    <submittedName>
        <fullName evidence="7">Unannotated protein</fullName>
    </submittedName>
</protein>
<keyword evidence="6" id="KW-0503">Monooxygenase</keyword>
<dbReference type="AlphaFoldDB" id="A0A6J7A130"/>
<evidence type="ECO:0000256" key="6">
    <source>
        <dbReference type="ARBA" id="ARBA00023033"/>
    </source>
</evidence>
<dbReference type="InterPro" id="IPR036396">
    <property type="entry name" value="Cyt_P450_sf"/>
</dbReference>
<evidence type="ECO:0000313" key="7">
    <source>
        <dbReference type="EMBL" id="CAB4826541.1"/>
    </source>
</evidence>
<dbReference type="EMBL" id="CAFAAJ010000258">
    <property type="protein sequence ID" value="CAB4826541.1"/>
    <property type="molecule type" value="Genomic_DNA"/>
</dbReference>
<evidence type="ECO:0000256" key="4">
    <source>
        <dbReference type="ARBA" id="ARBA00023002"/>
    </source>
</evidence>
<evidence type="ECO:0000256" key="1">
    <source>
        <dbReference type="ARBA" id="ARBA00010617"/>
    </source>
</evidence>
<evidence type="ECO:0000256" key="5">
    <source>
        <dbReference type="ARBA" id="ARBA00023004"/>
    </source>
</evidence>
<evidence type="ECO:0000256" key="2">
    <source>
        <dbReference type="ARBA" id="ARBA00022617"/>
    </source>
</evidence>